<protein>
    <submittedName>
        <fullName evidence="1">TIGR02221 family CRISPR-associated protein</fullName>
    </submittedName>
</protein>
<evidence type="ECO:0000313" key="2">
    <source>
        <dbReference type="Proteomes" id="UP000676506"/>
    </source>
</evidence>
<reference evidence="1 2" key="1">
    <citation type="submission" date="2021-03" db="EMBL/GenBank/DDBJ databases">
        <title>Genomic and phenotypic characterization of Chloracidobacterium isolates provides evidence for multiple species.</title>
        <authorList>
            <person name="Saini M.K."/>
            <person name="Costas A.M.G."/>
            <person name="Tank M."/>
            <person name="Bryant D.A."/>
        </authorList>
    </citation>
    <scope>NUCLEOTIDE SEQUENCE [LARGE SCALE GENOMIC DNA]</scope>
    <source>
        <strain evidence="1 2">BV2-C</strain>
    </source>
</reference>
<accession>A0ABX8BBJ1</accession>
<dbReference type="NCBIfam" id="TIGR02549">
    <property type="entry name" value="CRISPR_DxTHG"/>
    <property type="match status" value="1"/>
</dbReference>
<evidence type="ECO:0000313" key="1">
    <source>
        <dbReference type="EMBL" id="QUW04054.1"/>
    </source>
</evidence>
<sequence length="416" mass="46018">MTTVSKRVVAGFIGKGKQKANGTGYEQATYVFSNGEEQSASVFGTALLAHLARQNRPAELWLVMGTAASIWDALVELVPDDQISSIEKIWDAVSRAVRQEDMTQPLLDEWSAALSQTSRVKVVCELVGPANDRDSQMRVWKALYRNVGVGDDLTLDITHGLRHQPVLMAFMATTLRWFRRLASVEMYYGAFEFGNQVIELPLCQDLLDVTEALATYRYTDDFGQLVNVFGRLAAPEADLLDKLEQAAYADNVNRVTKKAVNKARAQLSAVGEVAALDRALAEALDEPLSWIAGDTLAQRLRRKAETAFAANQRLKGIVLLYEALCVAGCQKFEIDEPLSYDSRREAGKKIKEELGSDYASHFKNIANLRNAVVHGTDPEDQDLKAPLDALNPKAAQARFDEIVKSGYALFDTLMQP</sequence>
<proteinExistence type="predicted"/>
<dbReference type="InterPro" id="IPR013383">
    <property type="entry name" value="CRISPR-assoc_prot_DxTHG_CS"/>
</dbReference>
<dbReference type="Proteomes" id="UP000676506">
    <property type="component" value="Chromosome 2"/>
</dbReference>
<gene>
    <name evidence="1" type="ORF">J8C06_13455</name>
</gene>
<keyword evidence="2" id="KW-1185">Reference proteome</keyword>
<dbReference type="EMBL" id="CP072649">
    <property type="protein sequence ID" value="QUW04054.1"/>
    <property type="molecule type" value="Genomic_DNA"/>
</dbReference>
<dbReference type="InterPro" id="IPR011742">
    <property type="entry name" value="CRISPR-assoc_prot_TM1812"/>
</dbReference>
<name>A0ABX8BBJ1_9BACT</name>
<organism evidence="1 2">
    <name type="scientific">Chloracidobacterium validum</name>
    <dbReference type="NCBI Taxonomy" id="2821543"/>
    <lineage>
        <taxon>Bacteria</taxon>
        <taxon>Pseudomonadati</taxon>
        <taxon>Acidobacteriota</taxon>
        <taxon>Terriglobia</taxon>
        <taxon>Terriglobales</taxon>
        <taxon>Acidobacteriaceae</taxon>
        <taxon>Chloracidobacterium</taxon>
    </lineage>
</organism>
<dbReference type="NCBIfam" id="TIGR02221">
    <property type="entry name" value="cas_TM1812"/>
    <property type="match status" value="1"/>
</dbReference>
<dbReference type="RefSeq" id="WP_211429943.1">
    <property type="nucleotide sequence ID" value="NZ_CP072649.1"/>
</dbReference>